<dbReference type="InterPro" id="IPR009057">
    <property type="entry name" value="Homeodomain-like_sf"/>
</dbReference>
<dbReference type="EMBL" id="JAFJYH010000203">
    <property type="protein sequence ID" value="KAG4415912.1"/>
    <property type="molecule type" value="Genomic_DNA"/>
</dbReference>
<evidence type="ECO:0000256" key="1">
    <source>
        <dbReference type="ARBA" id="ARBA00023125"/>
    </source>
</evidence>
<dbReference type="GO" id="GO:0042803">
    <property type="term" value="F:protein homodimerization activity"/>
    <property type="evidence" value="ECO:0007669"/>
    <property type="project" value="InterPro"/>
</dbReference>
<comment type="caution">
    <text evidence="6">The sequence shown here is derived from an EMBL/GenBank/DDBJ whole genome shotgun (WGS) entry which is preliminary data.</text>
</comment>
<dbReference type="Pfam" id="PF08558">
    <property type="entry name" value="TRF"/>
    <property type="match status" value="1"/>
</dbReference>
<feature type="compositionally biased region" description="Polar residues" evidence="4">
    <location>
        <begin position="430"/>
        <end position="446"/>
    </location>
</feature>
<feature type="compositionally biased region" description="Basic and acidic residues" evidence="4">
    <location>
        <begin position="8"/>
        <end position="21"/>
    </location>
</feature>
<feature type="domain" description="HTH myb-type" evidence="5">
    <location>
        <begin position="493"/>
        <end position="546"/>
    </location>
</feature>
<dbReference type="AlphaFoldDB" id="A0A8H7TA41"/>
<dbReference type="GO" id="GO:0010833">
    <property type="term" value="P:telomere maintenance via telomere lengthening"/>
    <property type="evidence" value="ECO:0007669"/>
    <property type="project" value="TreeGrafter"/>
</dbReference>
<dbReference type="InterPro" id="IPR017930">
    <property type="entry name" value="Myb_dom"/>
</dbReference>
<feature type="compositionally biased region" description="Basic and acidic residues" evidence="4">
    <location>
        <begin position="41"/>
        <end position="54"/>
    </location>
</feature>
<keyword evidence="7" id="KW-1185">Reference proteome</keyword>
<accession>A0A8H7TA41</accession>
<keyword evidence="1" id="KW-0238">DNA-binding</keyword>
<organism evidence="6 7">
    <name type="scientific">Cadophora malorum</name>
    <dbReference type="NCBI Taxonomy" id="108018"/>
    <lineage>
        <taxon>Eukaryota</taxon>
        <taxon>Fungi</taxon>
        <taxon>Dikarya</taxon>
        <taxon>Ascomycota</taxon>
        <taxon>Pezizomycotina</taxon>
        <taxon>Leotiomycetes</taxon>
        <taxon>Helotiales</taxon>
        <taxon>Ploettnerulaceae</taxon>
        <taxon>Cadophora</taxon>
    </lineage>
</organism>
<sequence>MASTMASSREEMDVPIKHEASDYPTSFTSPDTSPYLKRRRSEQSQDIGEKRQRLDYSTPYSSLPMEGPSIADLAEQASKAVMKQFELENQTRNQNQNYLPQPPPASNVAIITPAPTESERGVPAGSDFISDPYLYMRIFSLPILESLSTQILSTLAQGPYSETIRIVQDPDSELGQAYATLKSLFDQTKRIYSKDGFFLSADELNIKEPEHRATIRTTNLASFSAAVFASSVGFYELSSSFIDIVTPDGACLEKEPGELLVNLKTQMYLSMITSEEQTDTKEDVLEEMFPYDFDEVLRQRHPDIPLSQDEVEFVSSINARREYLMNEPTDVDSIQALSEKFGWEGFLTGVSSYLRKNYEPLLAPYMKRHSLTAPVSPRRTPAAEINQTPANDFQNPNDTTSSFDQDISVHAQLAADEVLKALGYNIQPQQNSVTTQQPQPPAQNGSFIPPDLRNTVPYPTQSAPTQVLYEKARRAASTKANTASARRPGTPSQRRPWTNEEENTLMAGLDQVKGPHWSQILALYGPNGSLNDVLRDRNQVQLKDKARNLKLFFLKSGIEVPYYLQCVTGELKTRAPSQAAKREAEQRARLAGEDEQMRQEGISALNGMASQGLVNNGDFSGSASPAHSEDSQDEGVEEFQVVEPEVEEMQEMKEAVPEPTKPPTPPILSDEEHLRQSLMAANAGSSTAAQ</sequence>
<evidence type="ECO:0000256" key="3">
    <source>
        <dbReference type="ARBA" id="ARBA00023306"/>
    </source>
</evidence>
<evidence type="ECO:0000256" key="4">
    <source>
        <dbReference type="SAM" id="MobiDB-lite"/>
    </source>
</evidence>
<protein>
    <recommendedName>
        <fullName evidence="5">HTH myb-type domain-containing protein</fullName>
    </recommendedName>
</protein>
<feature type="compositionally biased region" description="Polar residues" evidence="4">
    <location>
        <begin position="478"/>
        <end position="496"/>
    </location>
</feature>
<dbReference type="InterPro" id="IPR013867">
    <property type="entry name" value="Telomere_rpt-bd_fac_dimer_dom"/>
</dbReference>
<dbReference type="Gene3D" id="1.10.10.60">
    <property type="entry name" value="Homeodomain-like"/>
    <property type="match status" value="1"/>
</dbReference>
<feature type="region of interest" description="Disordered" evidence="4">
    <location>
        <begin position="610"/>
        <end position="690"/>
    </location>
</feature>
<dbReference type="Proteomes" id="UP000664132">
    <property type="component" value="Unassembled WGS sequence"/>
</dbReference>
<proteinExistence type="predicted"/>
<dbReference type="PROSITE" id="PS51294">
    <property type="entry name" value="HTH_MYB"/>
    <property type="match status" value="1"/>
</dbReference>
<feature type="region of interest" description="Disordered" evidence="4">
    <location>
        <begin position="574"/>
        <end position="597"/>
    </location>
</feature>
<dbReference type="FunFam" id="1.10.10.60:FF:000137">
    <property type="entry name" value="MYB DNA binding protein"/>
    <property type="match status" value="1"/>
</dbReference>
<dbReference type="InterPro" id="IPR052833">
    <property type="entry name" value="Telomeric_DNA-bd_trans-reg"/>
</dbReference>
<dbReference type="OrthoDB" id="3366990at2759"/>
<feature type="compositionally biased region" description="Basic and acidic residues" evidence="4">
    <location>
        <begin position="580"/>
        <end position="597"/>
    </location>
</feature>
<feature type="region of interest" description="Disordered" evidence="4">
    <location>
        <begin position="474"/>
        <end position="499"/>
    </location>
</feature>
<feature type="region of interest" description="Disordered" evidence="4">
    <location>
        <begin position="1"/>
        <end position="67"/>
    </location>
</feature>
<keyword evidence="2" id="KW-0539">Nucleus</keyword>
<evidence type="ECO:0000259" key="5">
    <source>
        <dbReference type="PROSITE" id="PS51294"/>
    </source>
</evidence>
<dbReference type="PANTHER" id="PTHR47807:SF1">
    <property type="entry name" value="PROTEIN TBF1"/>
    <property type="match status" value="1"/>
</dbReference>
<dbReference type="PANTHER" id="PTHR47807">
    <property type="entry name" value="PROTEIN TBF1"/>
    <property type="match status" value="1"/>
</dbReference>
<evidence type="ECO:0000256" key="2">
    <source>
        <dbReference type="ARBA" id="ARBA00023242"/>
    </source>
</evidence>
<feature type="region of interest" description="Disordered" evidence="4">
    <location>
        <begin position="430"/>
        <end position="455"/>
    </location>
</feature>
<evidence type="ECO:0000313" key="6">
    <source>
        <dbReference type="EMBL" id="KAG4415912.1"/>
    </source>
</evidence>
<dbReference type="CDD" id="cd11660">
    <property type="entry name" value="SANT_TRF"/>
    <property type="match status" value="1"/>
</dbReference>
<dbReference type="SUPFAM" id="SSF46689">
    <property type="entry name" value="Homeodomain-like"/>
    <property type="match status" value="1"/>
</dbReference>
<reference evidence="6" key="1">
    <citation type="submission" date="2021-02" db="EMBL/GenBank/DDBJ databases">
        <title>Genome sequence Cadophora malorum strain M34.</title>
        <authorList>
            <person name="Stefanovic E."/>
            <person name="Vu D."/>
            <person name="Scully C."/>
            <person name="Dijksterhuis J."/>
            <person name="Roader J."/>
            <person name="Houbraken J."/>
        </authorList>
    </citation>
    <scope>NUCLEOTIDE SEQUENCE</scope>
    <source>
        <strain evidence="6">M34</strain>
    </source>
</reference>
<name>A0A8H7TA41_9HELO</name>
<evidence type="ECO:0000313" key="7">
    <source>
        <dbReference type="Proteomes" id="UP000664132"/>
    </source>
</evidence>
<feature type="compositionally biased region" description="Polar residues" evidence="4">
    <location>
        <begin position="23"/>
        <end position="32"/>
    </location>
</feature>
<feature type="compositionally biased region" description="Polar residues" evidence="4">
    <location>
        <begin position="610"/>
        <end position="625"/>
    </location>
</feature>
<keyword evidence="3" id="KW-0131">Cell cycle</keyword>
<gene>
    <name evidence="6" type="ORF">IFR04_010930</name>
</gene>
<dbReference type="GO" id="GO:0003691">
    <property type="term" value="F:double-stranded telomeric DNA binding"/>
    <property type="evidence" value="ECO:0007669"/>
    <property type="project" value="TreeGrafter"/>
</dbReference>